<dbReference type="GO" id="GO:0003700">
    <property type="term" value="F:DNA-binding transcription factor activity"/>
    <property type="evidence" value="ECO:0007669"/>
    <property type="project" value="InterPro"/>
</dbReference>
<dbReference type="AlphaFoldDB" id="A0A953NDT2"/>
<sequence>MKPIINLRQIEAFRAVMLTGSVVGAAKFMNVTQPGVSRTIGLLELHLGYALFERRGRRLIPTHEAESLYREIEPIYSNLERVSHVAQDIRFQRAGALRIATLPALAHWLVPKAITRFLKTRPNVSVFVQSLPSRQIGELVATRQFDVGVVEFPLVKPAVQVEPFAPIQTMAVVPTSHPLASRKAISLKDLAGERMVMLSQHTYIRYQIDDAFASMGVAPKVVIETPSSSIACALVAAGAGISLVSRWTVETFTGVDLVAIPVEETLTSRYAIIYPDGQAPMMLAHAFSEELRALIAETDKTALNQPKNGAV</sequence>
<dbReference type="PANTHER" id="PTHR30427:SF1">
    <property type="entry name" value="TRANSCRIPTIONAL ACTIVATOR PROTEIN LYSR"/>
    <property type="match status" value="1"/>
</dbReference>
<dbReference type="PROSITE" id="PS50931">
    <property type="entry name" value="HTH_LYSR"/>
    <property type="match status" value="1"/>
</dbReference>
<dbReference type="GO" id="GO:0043565">
    <property type="term" value="F:sequence-specific DNA binding"/>
    <property type="evidence" value="ECO:0007669"/>
    <property type="project" value="TreeGrafter"/>
</dbReference>
<dbReference type="Proteomes" id="UP000739565">
    <property type="component" value="Unassembled WGS sequence"/>
</dbReference>
<dbReference type="InterPro" id="IPR036390">
    <property type="entry name" value="WH_DNA-bd_sf"/>
</dbReference>
<dbReference type="SUPFAM" id="SSF46785">
    <property type="entry name" value="Winged helix' DNA-binding domain"/>
    <property type="match status" value="1"/>
</dbReference>
<protein>
    <submittedName>
        <fullName evidence="6">LysR family transcriptional regulator</fullName>
    </submittedName>
</protein>
<dbReference type="SUPFAM" id="SSF53850">
    <property type="entry name" value="Periplasmic binding protein-like II"/>
    <property type="match status" value="1"/>
</dbReference>
<dbReference type="Pfam" id="PF00126">
    <property type="entry name" value="HTH_1"/>
    <property type="match status" value="1"/>
</dbReference>
<dbReference type="CDD" id="cd08415">
    <property type="entry name" value="PBP2_LysR_opines_like"/>
    <property type="match status" value="1"/>
</dbReference>
<evidence type="ECO:0000256" key="1">
    <source>
        <dbReference type="ARBA" id="ARBA00009437"/>
    </source>
</evidence>
<keyword evidence="3" id="KW-0238">DNA-binding</keyword>
<evidence type="ECO:0000256" key="4">
    <source>
        <dbReference type="ARBA" id="ARBA00023163"/>
    </source>
</evidence>
<dbReference type="Gene3D" id="1.10.10.10">
    <property type="entry name" value="Winged helix-like DNA-binding domain superfamily/Winged helix DNA-binding domain"/>
    <property type="match status" value="1"/>
</dbReference>
<keyword evidence="2" id="KW-0805">Transcription regulation</keyword>
<dbReference type="InterPro" id="IPR005119">
    <property type="entry name" value="LysR_subst-bd"/>
</dbReference>
<evidence type="ECO:0000313" key="7">
    <source>
        <dbReference type="Proteomes" id="UP000739565"/>
    </source>
</evidence>
<dbReference type="InterPro" id="IPR000847">
    <property type="entry name" value="LysR_HTH_N"/>
</dbReference>
<keyword evidence="7" id="KW-1185">Reference proteome</keyword>
<comment type="similarity">
    <text evidence="1">Belongs to the LysR transcriptional regulatory family.</text>
</comment>
<accession>A0A953NDT2</accession>
<dbReference type="Gene3D" id="3.40.190.290">
    <property type="match status" value="1"/>
</dbReference>
<dbReference type="InterPro" id="IPR036388">
    <property type="entry name" value="WH-like_DNA-bd_sf"/>
</dbReference>
<dbReference type="GO" id="GO:0010628">
    <property type="term" value="P:positive regulation of gene expression"/>
    <property type="evidence" value="ECO:0007669"/>
    <property type="project" value="TreeGrafter"/>
</dbReference>
<dbReference type="Pfam" id="PF03466">
    <property type="entry name" value="LysR_substrate"/>
    <property type="match status" value="1"/>
</dbReference>
<dbReference type="EMBL" id="JAHXRI010000010">
    <property type="protein sequence ID" value="MBZ1351510.1"/>
    <property type="molecule type" value="Genomic_DNA"/>
</dbReference>
<evidence type="ECO:0000256" key="2">
    <source>
        <dbReference type="ARBA" id="ARBA00023015"/>
    </source>
</evidence>
<dbReference type="PANTHER" id="PTHR30427">
    <property type="entry name" value="TRANSCRIPTIONAL ACTIVATOR PROTEIN LYSR"/>
    <property type="match status" value="1"/>
</dbReference>
<name>A0A953NDT2_9BURK</name>
<dbReference type="RefSeq" id="WP_259661906.1">
    <property type="nucleotide sequence ID" value="NZ_JAHXRI010000010.1"/>
</dbReference>
<dbReference type="InterPro" id="IPR037424">
    <property type="entry name" value="NocR_PBP2"/>
</dbReference>
<organism evidence="6 7">
    <name type="scientific">Zwartia hollandica</name>
    <dbReference type="NCBI Taxonomy" id="324606"/>
    <lineage>
        <taxon>Bacteria</taxon>
        <taxon>Pseudomonadati</taxon>
        <taxon>Pseudomonadota</taxon>
        <taxon>Betaproteobacteria</taxon>
        <taxon>Burkholderiales</taxon>
        <taxon>Alcaligenaceae</taxon>
        <taxon>Zwartia</taxon>
    </lineage>
</organism>
<evidence type="ECO:0000256" key="3">
    <source>
        <dbReference type="ARBA" id="ARBA00023125"/>
    </source>
</evidence>
<evidence type="ECO:0000259" key="5">
    <source>
        <dbReference type="PROSITE" id="PS50931"/>
    </source>
</evidence>
<evidence type="ECO:0000313" key="6">
    <source>
        <dbReference type="EMBL" id="MBZ1351510.1"/>
    </source>
</evidence>
<keyword evidence="4" id="KW-0804">Transcription</keyword>
<dbReference type="PRINTS" id="PR00039">
    <property type="entry name" value="HTHLYSR"/>
</dbReference>
<comment type="caution">
    <text evidence="6">The sequence shown here is derived from an EMBL/GenBank/DDBJ whole genome shotgun (WGS) entry which is preliminary data.</text>
</comment>
<proteinExistence type="inferred from homology"/>
<feature type="domain" description="HTH lysR-type" evidence="5">
    <location>
        <begin position="5"/>
        <end position="62"/>
    </location>
</feature>
<reference evidence="6" key="1">
    <citation type="submission" date="2021-07" db="EMBL/GenBank/DDBJ databases">
        <title>New genus and species of the family Alcaligenaceae.</title>
        <authorList>
            <person name="Hahn M.W."/>
        </authorList>
    </citation>
    <scope>NUCLEOTIDE SEQUENCE</scope>
    <source>
        <strain evidence="6">LF4-65</strain>
    </source>
</reference>
<gene>
    <name evidence="6" type="ORF">KZZ10_12715</name>
</gene>